<dbReference type="GO" id="GO:0006914">
    <property type="term" value="P:autophagy"/>
    <property type="evidence" value="ECO:0007669"/>
    <property type="project" value="TreeGrafter"/>
</dbReference>
<keyword evidence="8" id="KW-1185">Reference proteome</keyword>
<comment type="subcellular location">
    <subcellularLocation>
        <location evidence="1">Cytoplasm</location>
    </subcellularLocation>
</comment>
<keyword evidence="2" id="KW-0813">Transport</keyword>
<evidence type="ECO:0000259" key="6">
    <source>
        <dbReference type="PROSITE" id="PS50219"/>
    </source>
</evidence>
<reference evidence="7 8" key="1">
    <citation type="journal article" date="2016" name="Mol. Biol. Evol.">
        <title>Comparative Genomics of Early-Diverging Mushroom-Forming Fungi Provides Insights into the Origins of Lignocellulose Decay Capabilities.</title>
        <authorList>
            <person name="Nagy L.G."/>
            <person name="Riley R."/>
            <person name="Tritt A."/>
            <person name="Adam C."/>
            <person name="Daum C."/>
            <person name="Floudas D."/>
            <person name="Sun H."/>
            <person name="Yadav J.S."/>
            <person name="Pangilinan J."/>
            <person name="Larsson K.H."/>
            <person name="Matsuura K."/>
            <person name="Barry K."/>
            <person name="Labutti K."/>
            <person name="Kuo R."/>
            <person name="Ohm R.A."/>
            <person name="Bhattacharya S.S."/>
            <person name="Shirouzu T."/>
            <person name="Yoshinaga Y."/>
            <person name="Martin F.M."/>
            <person name="Grigoriev I.V."/>
            <person name="Hibbett D.S."/>
        </authorList>
    </citation>
    <scope>NUCLEOTIDE SEQUENCE [LARGE SCALE GENOMIC DNA]</scope>
    <source>
        <strain evidence="7 8">CBS 109695</strain>
    </source>
</reference>
<dbReference type="InterPro" id="IPR001180">
    <property type="entry name" value="CNH_dom"/>
</dbReference>
<organism evidence="7 8">
    <name type="scientific">Athelia psychrophila</name>
    <dbReference type="NCBI Taxonomy" id="1759441"/>
    <lineage>
        <taxon>Eukaryota</taxon>
        <taxon>Fungi</taxon>
        <taxon>Dikarya</taxon>
        <taxon>Basidiomycota</taxon>
        <taxon>Agaricomycotina</taxon>
        <taxon>Agaricomycetes</taxon>
        <taxon>Agaricomycetidae</taxon>
        <taxon>Atheliales</taxon>
        <taxon>Atheliaceae</taxon>
        <taxon>Athelia</taxon>
    </lineage>
</organism>
<evidence type="ECO:0000256" key="1">
    <source>
        <dbReference type="ARBA" id="ARBA00004496"/>
    </source>
</evidence>
<evidence type="ECO:0000313" key="7">
    <source>
        <dbReference type="EMBL" id="KZP16915.1"/>
    </source>
</evidence>
<dbReference type="GO" id="GO:0016020">
    <property type="term" value="C:membrane"/>
    <property type="evidence" value="ECO:0007669"/>
    <property type="project" value="TreeGrafter"/>
</dbReference>
<dbReference type="Pfam" id="PF00780">
    <property type="entry name" value="CNH"/>
    <property type="match status" value="1"/>
</dbReference>
<dbReference type="PANTHER" id="PTHR12894">
    <property type="entry name" value="CNH DOMAIN CONTAINING"/>
    <property type="match status" value="1"/>
</dbReference>
<evidence type="ECO:0000256" key="4">
    <source>
        <dbReference type="ARBA" id="ARBA00022927"/>
    </source>
</evidence>
<evidence type="ECO:0000313" key="8">
    <source>
        <dbReference type="Proteomes" id="UP000076532"/>
    </source>
</evidence>
<dbReference type="PROSITE" id="PS50219">
    <property type="entry name" value="CNH"/>
    <property type="match status" value="1"/>
</dbReference>
<dbReference type="OrthoDB" id="5325112at2759"/>
<name>A0A166FKV6_9AGAM</name>
<evidence type="ECO:0000256" key="5">
    <source>
        <dbReference type="SAM" id="MobiDB-lite"/>
    </source>
</evidence>
<keyword evidence="3" id="KW-0963">Cytoplasm</keyword>
<evidence type="ECO:0000256" key="2">
    <source>
        <dbReference type="ARBA" id="ARBA00022448"/>
    </source>
</evidence>
<protein>
    <recommendedName>
        <fullName evidence="6">CNH domain-containing protein</fullName>
    </recommendedName>
</protein>
<dbReference type="GO" id="GO:0015031">
    <property type="term" value="P:protein transport"/>
    <property type="evidence" value="ECO:0007669"/>
    <property type="project" value="UniProtKB-KW"/>
</dbReference>
<sequence>MTSAPTNPYEVPPYQVQPLISSVLERGAPTAGASPQVTCAQAIGSEIYVGCSNGELLRFALQVDDPDKLESYCLLSRQVVPGGKPIDEIVLVPCASKALVLCDRQIHFYTTPSLDPIPAIKPVRNVIAFAVDHQHLSRPVPSASDPPANIAPVEFCVIKRSNVALYMLHCRADKLIYQKDMPLPQGATLARRSGHSLCIADKTNYCMIDLEKASLIELFPLSQVPDSSVVVKPCITIINDWEFLINSWTGENTIGIFVNGNGDPVRGTMEWPAHPISVCLDYPYLTTLLPNSTVEIHLLEDQSIKQVVSAPPTSRPTSPPIDGQPRPILGGRIGLANSLSGFMVPSSERSDKMRKTSVPLQRGAPVAAAV</sequence>
<feature type="domain" description="CNH" evidence="6">
    <location>
        <begin position="34"/>
        <end position="323"/>
    </location>
</feature>
<keyword evidence="4" id="KW-0653">Protein transport</keyword>
<dbReference type="Proteomes" id="UP000076532">
    <property type="component" value="Unassembled WGS sequence"/>
</dbReference>
<dbReference type="GO" id="GO:0005737">
    <property type="term" value="C:cytoplasm"/>
    <property type="evidence" value="ECO:0007669"/>
    <property type="project" value="UniProtKB-SubCell"/>
</dbReference>
<dbReference type="STRING" id="436010.A0A166FKV6"/>
<proteinExistence type="predicted"/>
<dbReference type="EMBL" id="KV417588">
    <property type="protein sequence ID" value="KZP16915.1"/>
    <property type="molecule type" value="Genomic_DNA"/>
</dbReference>
<dbReference type="InterPro" id="IPR032914">
    <property type="entry name" value="Vam6/VPS39/TRAP1"/>
</dbReference>
<evidence type="ECO:0000256" key="3">
    <source>
        <dbReference type="ARBA" id="ARBA00022490"/>
    </source>
</evidence>
<feature type="region of interest" description="Disordered" evidence="5">
    <location>
        <begin position="343"/>
        <end position="370"/>
    </location>
</feature>
<dbReference type="PANTHER" id="PTHR12894:SF27">
    <property type="entry name" value="TRANSFORMING GROWTH FACTOR-BETA RECEPTOR-ASSOCIATED PROTEIN 1"/>
    <property type="match status" value="1"/>
</dbReference>
<gene>
    <name evidence="7" type="ORF">FIBSPDRAFT_747884</name>
</gene>
<accession>A0A166FKV6</accession>
<dbReference type="AlphaFoldDB" id="A0A166FKV6"/>
<dbReference type="GO" id="GO:0034058">
    <property type="term" value="P:endosomal vesicle fusion"/>
    <property type="evidence" value="ECO:0007669"/>
    <property type="project" value="TreeGrafter"/>
</dbReference>